<accession>A0ABR2M6E4</accession>
<dbReference type="InterPro" id="IPR001752">
    <property type="entry name" value="Kinesin_motor_dom"/>
</dbReference>
<keyword evidence="6" id="KW-1185">Reference proteome</keyword>
<dbReference type="PROSITE" id="PS50067">
    <property type="entry name" value="KINESIN_MOTOR_2"/>
    <property type="match status" value="1"/>
</dbReference>
<evidence type="ECO:0000313" key="5">
    <source>
        <dbReference type="EMBL" id="KAK8959729.1"/>
    </source>
</evidence>
<dbReference type="InterPro" id="IPR036961">
    <property type="entry name" value="Kinesin_motor_dom_sf"/>
</dbReference>
<evidence type="ECO:0000256" key="1">
    <source>
        <dbReference type="ARBA" id="ARBA00022701"/>
    </source>
</evidence>
<evidence type="ECO:0000259" key="4">
    <source>
        <dbReference type="PROSITE" id="PS50067"/>
    </source>
</evidence>
<evidence type="ECO:0000256" key="3">
    <source>
        <dbReference type="PROSITE-ProRule" id="PRU00283"/>
    </source>
</evidence>
<dbReference type="InterPro" id="IPR027640">
    <property type="entry name" value="Kinesin-like_fam"/>
</dbReference>
<comment type="caution">
    <text evidence="3">Lacks conserved residue(s) required for the propagation of feature annotation.</text>
</comment>
<reference evidence="5 6" key="1">
    <citation type="journal article" date="2022" name="Nat. Plants">
        <title>Genomes of leafy and leafless Platanthera orchids illuminate the evolution of mycoheterotrophy.</title>
        <authorList>
            <person name="Li M.H."/>
            <person name="Liu K.W."/>
            <person name="Li Z."/>
            <person name="Lu H.C."/>
            <person name="Ye Q.L."/>
            <person name="Zhang D."/>
            <person name="Wang J.Y."/>
            <person name="Li Y.F."/>
            <person name="Zhong Z.M."/>
            <person name="Liu X."/>
            <person name="Yu X."/>
            <person name="Liu D.K."/>
            <person name="Tu X.D."/>
            <person name="Liu B."/>
            <person name="Hao Y."/>
            <person name="Liao X.Y."/>
            <person name="Jiang Y.T."/>
            <person name="Sun W.H."/>
            <person name="Chen J."/>
            <person name="Chen Y.Q."/>
            <person name="Ai Y."/>
            <person name="Zhai J.W."/>
            <person name="Wu S.S."/>
            <person name="Zhou Z."/>
            <person name="Hsiao Y.Y."/>
            <person name="Wu W.L."/>
            <person name="Chen Y.Y."/>
            <person name="Lin Y.F."/>
            <person name="Hsu J.L."/>
            <person name="Li C.Y."/>
            <person name="Wang Z.W."/>
            <person name="Zhao X."/>
            <person name="Zhong W.Y."/>
            <person name="Ma X.K."/>
            <person name="Ma L."/>
            <person name="Huang J."/>
            <person name="Chen G.Z."/>
            <person name="Huang M.Z."/>
            <person name="Huang L."/>
            <person name="Peng D.H."/>
            <person name="Luo Y.B."/>
            <person name="Zou S.Q."/>
            <person name="Chen S.P."/>
            <person name="Lan S."/>
            <person name="Tsai W.C."/>
            <person name="Van de Peer Y."/>
            <person name="Liu Z.J."/>
        </authorList>
    </citation>
    <scope>NUCLEOTIDE SEQUENCE [LARGE SCALE GENOMIC DNA]</scope>
    <source>
        <strain evidence="5">Lor288</strain>
    </source>
</reference>
<dbReference type="Proteomes" id="UP001412067">
    <property type="component" value="Unassembled WGS sequence"/>
</dbReference>
<protein>
    <recommendedName>
        <fullName evidence="4">Kinesin motor domain-containing protein</fullName>
    </recommendedName>
</protein>
<dbReference type="PANTHER" id="PTHR24115">
    <property type="entry name" value="KINESIN-RELATED"/>
    <property type="match status" value="1"/>
</dbReference>
<comment type="similarity">
    <text evidence="3">Belongs to the TRAFAC class myosin-kinesin ATPase superfamily. Kinesin family.</text>
</comment>
<dbReference type="SUPFAM" id="SSF52540">
    <property type="entry name" value="P-loop containing nucleoside triphosphate hydrolases"/>
    <property type="match status" value="1"/>
</dbReference>
<dbReference type="PANTHER" id="PTHR24115:SF908">
    <property type="entry name" value="KINESIN-LIKE PROTEIN KIN-10C"/>
    <property type="match status" value="1"/>
</dbReference>
<dbReference type="SMART" id="SM00129">
    <property type="entry name" value="KISc"/>
    <property type="match status" value="1"/>
</dbReference>
<sequence>MESSMSTSTTWTLQGVRIIGKIMDFTESEKHSYGNAPQIFISRMDDHVVVILQHQANGPRDTYILDGFYEQDESMHKIFAHEVNQLLHGLLHGDNCCVIAYGAQGNAKSQLIQGSLETPGLALMTFCDVFSHIEEVSGSIAISCYEMRNDHIYDLLEYKEKEIQIMENAEKEIWLKELSKVPVKSISKFMDFYFLSNRQKFPHNTKIDTIINSHKCLIMYVTTVGKESKNSIVGKINIMDLTVRSRNDEAVSLWTYE</sequence>
<dbReference type="Gene3D" id="3.40.850.10">
    <property type="entry name" value="Kinesin motor domain"/>
    <property type="match status" value="1"/>
</dbReference>
<proteinExistence type="inferred from homology"/>
<comment type="caution">
    <text evidence="5">The sequence shown here is derived from an EMBL/GenBank/DDBJ whole genome shotgun (WGS) entry which is preliminary data.</text>
</comment>
<evidence type="ECO:0000313" key="6">
    <source>
        <dbReference type="Proteomes" id="UP001412067"/>
    </source>
</evidence>
<dbReference type="InterPro" id="IPR027417">
    <property type="entry name" value="P-loop_NTPase"/>
</dbReference>
<feature type="domain" description="Kinesin motor" evidence="4">
    <location>
        <begin position="15"/>
        <end position="257"/>
    </location>
</feature>
<name>A0ABR2M6E4_9ASPA</name>
<gene>
    <name evidence="5" type="ORF">KSP40_PGU005072</name>
</gene>
<dbReference type="EMBL" id="JBBWWR010000011">
    <property type="protein sequence ID" value="KAK8959729.1"/>
    <property type="molecule type" value="Genomic_DNA"/>
</dbReference>
<dbReference type="Pfam" id="PF00225">
    <property type="entry name" value="Kinesin"/>
    <property type="match status" value="1"/>
</dbReference>
<evidence type="ECO:0000256" key="2">
    <source>
        <dbReference type="ARBA" id="ARBA00023175"/>
    </source>
</evidence>
<keyword evidence="2" id="KW-0505">Motor protein</keyword>
<organism evidence="5 6">
    <name type="scientific">Platanthera guangdongensis</name>
    <dbReference type="NCBI Taxonomy" id="2320717"/>
    <lineage>
        <taxon>Eukaryota</taxon>
        <taxon>Viridiplantae</taxon>
        <taxon>Streptophyta</taxon>
        <taxon>Embryophyta</taxon>
        <taxon>Tracheophyta</taxon>
        <taxon>Spermatophyta</taxon>
        <taxon>Magnoliopsida</taxon>
        <taxon>Liliopsida</taxon>
        <taxon>Asparagales</taxon>
        <taxon>Orchidaceae</taxon>
        <taxon>Orchidoideae</taxon>
        <taxon>Orchideae</taxon>
        <taxon>Orchidinae</taxon>
        <taxon>Platanthera</taxon>
    </lineage>
</organism>
<keyword evidence="1" id="KW-0493">Microtubule</keyword>